<keyword evidence="3 8" id="KW-0963">Cytoplasm</keyword>
<accession>A0A8J7RKS5</accession>
<evidence type="ECO:0000259" key="13">
    <source>
        <dbReference type="Pfam" id="PF14748"/>
    </source>
</evidence>
<comment type="caution">
    <text evidence="14">The sequence shown here is derived from an EMBL/GenBank/DDBJ whole genome shotgun (WGS) entry which is preliminary data.</text>
</comment>
<feature type="domain" description="Pyrroline-5-carboxylate reductase dimerisation" evidence="13">
    <location>
        <begin position="164"/>
        <end position="268"/>
    </location>
</feature>
<dbReference type="GO" id="GO:0005737">
    <property type="term" value="C:cytoplasm"/>
    <property type="evidence" value="ECO:0007669"/>
    <property type="project" value="UniProtKB-SubCell"/>
</dbReference>
<feature type="binding site" evidence="10">
    <location>
        <position position="59"/>
    </location>
    <ligand>
        <name>NADPH</name>
        <dbReference type="ChEBI" id="CHEBI:57783"/>
    </ligand>
</feature>
<evidence type="ECO:0000259" key="12">
    <source>
        <dbReference type="Pfam" id="PF03807"/>
    </source>
</evidence>
<dbReference type="HAMAP" id="MF_01925">
    <property type="entry name" value="P5C_reductase"/>
    <property type="match status" value="1"/>
</dbReference>
<dbReference type="EMBL" id="JAFIDN010000005">
    <property type="protein sequence ID" value="MBP3192645.1"/>
    <property type="molecule type" value="Genomic_DNA"/>
</dbReference>
<evidence type="ECO:0000256" key="6">
    <source>
        <dbReference type="ARBA" id="ARBA00022857"/>
    </source>
</evidence>
<dbReference type="InterPro" id="IPR053790">
    <property type="entry name" value="P5CR-like_CS"/>
</dbReference>
<reference evidence="14" key="1">
    <citation type="submission" date="2021-02" db="EMBL/GenBank/DDBJ databases">
        <title>Natronogracilivirga saccharolytica gen. nov. sp. nov. a new anaerobic, haloalkiliphilic carbohydrate-fermenting bacterium from soda lake and proposing of Cyclonatronumiaceae fam. nov. in the phylum Balneolaeota.</title>
        <authorList>
            <person name="Zhilina T.N."/>
            <person name="Sorokin D.Y."/>
            <person name="Zavarzina D.G."/>
            <person name="Toshchakov S.V."/>
            <person name="Kublanov I.V."/>
        </authorList>
    </citation>
    <scope>NUCLEOTIDE SEQUENCE</scope>
    <source>
        <strain evidence="14">Z-1702</strain>
    </source>
</reference>
<keyword evidence="4 8" id="KW-0028">Amino-acid biosynthesis</keyword>
<dbReference type="PANTHER" id="PTHR11645">
    <property type="entry name" value="PYRROLINE-5-CARBOXYLATE REDUCTASE"/>
    <property type="match status" value="1"/>
</dbReference>
<dbReference type="PIRSF" id="PIRSF000193">
    <property type="entry name" value="Pyrrol-5-carb_rd"/>
    <property type="match status" value="1"/>
</dbReference>
<dbReference type="GO" id="GO:0004735">
    <property type="term" value="F:pyrroline-5-carboxylate reductase activity"/>
    <property type="evidence" value="ECO:0007669"/>
    <property type="project" value="UniProtKB-UniRule"/>
</dbReference>
<name>A0A8J7RKS5_9BACT</name>
<evidence type="ECO:0000256" key="10">
    <source>
        <dbReference type="PIRSR" id="PIRSR000193-1"/>
    </source>
</evidence>
<feature type="domain" description="Pyrroline-5-carboxylate reductase catalytic N-terminal" evidence="12">
    <location>
        <begin position="6"/>
        <end position="101"/>
    </location>
</feature>
<dbReference type="EC" id="1.5.1.2" evidence="8 9"/>
<dbReference type="Proteomes" id="UP000673975">
    <property type="component" value="Unassembled WGS sequence"/>
</dbReference>
<keyword evidence="7 8" id="KW-0560">Oxidoreductase</keyword>
<evidence type="ECO:0000256" key="1">
    <source>
        <dbReference type="ARBA" id="ARBA00004496"/>
    </source>
</evidence>
<keyword evidence="15" id="KW-1185">Reference proteome</keyword>
<dbReference type="Gene3D" id="1.10.3730.10">
    <property type="entry name" value="ProC C-terminal domain-like"/>
    <property type="match status" value="1"/>
</dbReference>
<dbReference type="GO" id="GO:0055129">
    <property type="term" value="P:L-proline biosynthetic process"/>
    <property type="evidence" value="ECO:0007669"/>
    <property type="project" value="UniProtKB-UniRule"/>
</dbReference>
<dbReference type="Pfam" id="PF03807">
    <property type="entry name" value="F420_oxidored"/>
    <property type="match status" value="1"/>
</dbReference>
<dbReference type="Gene3D" id="3.40.50.720">
    <property type="entry name" value="NAD(P)-binding Rossmann-like Domain"/>
    <property type="match status" value="1"/>
</dbReference>
<sequence length="271" mass="28741">MLKDKKITIIGAGKMGETLASRFLSTGTLSRDQLFITAKHESRVAYFDEKFGIKGSTDNAAAVKNADIILLCVKPQIAPKVIELIRESINQDQLVISIMAGYTLEQLQKALVLPLPVIRAMPNTPSEIGAGMTVLASGNQTNGDHIAFAKALFDTVGETTVLDEKYFDAVTGLSASGPAFIYMVIEALAEGGVKCGLPRDVSTTLVTQACLGAARMVAETGQHPAILKDHVTTPAGCTIDGLLKLEEGGLRVTMIKAVDEAARRAKELGGE</sequence>
<dbReference type="InterPro" id="IPR000304">
    <property type="entry name" value="Pyrroline-COOH_reductase"/>
</dbReference>
<dbReference type="UniPathway" id="UPA00098">
    <property type="reaction ID" value="UER00361"/>
</dbReference>
<comment type="similarity">
    <text evidence="2 8 11">Belongs to the pyrroline-5-carboxylate reductase family.</text>
</comment>
<comment type="catalytic activity">
    <reaction evidence="8">
        <text>L-proline + NAD(+) = (S)-1-pyrroline-5-carboxylate + NADH + 2 H(+)</text>
        <dbReference type="Rhea" id="RHEA:14105"/>
        <dbReference type="ChEBI" id="CHEBI:15378"/>
        <dbReference type="ChEBI" id="CHEBI:17388"/>
        <dbReference type="ChEBI" id="CHEBI:57540"/>
        <dbReference type="ChEBI" id="CHEBI:57945"/>
        <dbReference type="ChEBI" id="CHEBI:60039"/>
        <dbReference type="EC" id="1.5.1.2"/>
    </reaction>
</comment>
<dbReference type="NCBIfam" id="TIGR00112">
    <property type="entry name" value="proC"/>
    <property type="match status" value="1"/>
</dbReference>
<comment type="function">
    <text evidence="8">Catalyzes the reduction of 1-pyrroline-5-carboxylate (PCA) to L-proline.</text>
</comment>
<dbReference type="SUPFAM" id="SSF51735">
    <property type="entry name" value="NAD(P)-binding Rossmann-fold domains"/>
    <property type="match status" value="1"/>
</dbReference>
<keyword evidence="6 8" id="KW-0521">NADP</keyword>
<dbReference type="PROSITE" id="PS00521">
    <property type="entry name" value="P5CR"/>
    <property type="match status" value="1"/>
</dbReference>
<proteinExistence type="inferred from homology"/>
<dbReference type="Pfam" id="PF14748">
    <property type="entry name" value="P5CR_dimer"/>
    <property type="match status" value="1"/>
</dbReference>
<gene>
    <name evidence="8 14" type="primary">proC</name>
    <name evidence="14" type="ORF">NATSA_08215</name>
</gene>
<evidence type="ECO:0000256" key="9">
    <source>
        <dbReference type="NCBIfam" id="TIGR00112"/>
    </source>
</evidence>
<comment type="subcellular location">
    <subcellularLocation>
        <location evidence="1 8">Cytoplasm</location>
    </subcellularLocation>
</comment>
<evidence type="ECO:0000256" key="2">
    <source>
        <dbReference type="ARBA" id="ARBA00005525"/>
    </source>
</evidence>
<keyword evidence="5 8" id="KW-0641">Proline biosynthesis</keyword>
<protein>
    <recommendedName>
        <fullName evidence="8 9">Pyrroline-5-carboxylate reductase</fullName>
        <shortName evidence="8">P5C reductase</shortName>
        <shortName evidence="8">P5CR</shortName>
        <ecNumber evidence="8 9">1.5.1.2</ecNumber>
    </recommendedName>
    <alternativeName>
        <fullName evidence="8">PCA reductase</fullName>
    </alternativeName>
</protein>
<evidence type="ECO:0000256" key="7">
    <source>
        <dbReference type="ARBA" id="ARBA00023002"/>
    </source>
</evidence>
<comment type="pathway">
    <text evidence="8 11">Amino-acid biosynthesis; L-proline biosynthesis; L-proline from L-glutamate 5-semialdehyde: step 1/1.</text>
</comment>
<organism evidence="14 15">
    <name type="scientific">Natronogracilivirga saccharolytica</name>
    <dbReference type="NCBI Taxonomy" id="2812953"/>
    <lineage>
        <taxon>Bacteria</taxon>
        <taxon>Pseudomonadati</taxon>
        <taxon>Balneolota</taxon>
        <taxon>Balneolia</taxon>
        <taxon>Balneolales</taxon>
        <taxon>Cyclonatronaceae</taxon>
        <taxon>Natronogracilivirga</taxon>
    </lineage>
</organism>
<evidence type="ECO:0000256" key="8">
    <source>
        <dbReference type="HAMAP-Rule" id="MF_01925"/>
    </source>
</evidence>
<evidence type="ECO:0000256" key="4">
    <source>
        <dbReference type="ARBA" id="ARBA00022605"/>
    </source>
</evidence>
<dbReference type="PANTHER" id="PTHR11645:SF0">
    <property type="entry name" value="PYRROLINE-5-CARBOXYLATE REDUCTASE 3"/>
    <property type="match status" value="1"/>
</dbReference>
<dbReference type="RefSeq" id="WP_210511550.1">
    <property type="nucleotide sequence ID" value="NZ_JAFIDN010000005.1"/>
</dbReference>
<dbReference type="SUPFAM" id="SSF48179">
    <property type="entry name" value="6-phosphogluconate dehydrogenase C-terminal domain-like"/>
    <property type="match status" value="1"/>
</dbReference>
<dbReference type="InterPro" id="IPR008927">
    <property type="entry name" value="6-PGluconate_DH-like_C_sf"/>
</dbReference>
<comment type="catalytic activity">
    <reaction evidence="8 11">
        <text>L-proline + NADP(+) = (S)-1-pyrroline-5-carboxylate + NADPH + 2 H(+)</text>
        <dbReference type="Rhea" id="RHEA:14109"/>
        <dbReference type="ChEBI" id="CHEBI:15378"/>
        <dbReference type="ChEBI" id="CHEBI:17388"/>
        <dbReference type="ChEBI" id="CHEBI:57783"/>
        <dbReference type="ChEBI" id="CHEBI:58349"/>
        <dbReference type="ChEBI" id="CHEBI:60039"/>
        <dbReference type="EC" id="1.5.1.2"/>
    </reaction>
</comment>
<evidence type="ECO:0000256" key="3">
    <source>
        <dbReference type="ARBA" id="ARBA00022490"/>
    </source>
</evidence>
<dbReference type="FunFam" id="1.10.3730.10:FF:000001">
    <property type="entry name" value="Pyrroline-5-carboxylate reductase"/>
    <property type="match status" value="1"/>
</dbReference>
<dbReference type="AlphaFoldDB" id="A0A8J7RKS5"/>
<evidence type="ECO:0000313" key="15">
    <source>
        <dbReference type="Proteomes" id="UP000673975"/>
    </source>
</evidence>
<dbReference type="InterPro" id="IPR029036">
    <property type="entry name" value="P5CR_dimer"/>
</dbReference>
<evidence type="ECO:0000256" key="5">
    <source>
        <dbReference type="ARBA" id="ARBA00022650"/>
    </source>
</evidence>
<feature type="binding site" evidence="10">
    <location>
        <begin position="10"/>
        <end position="15"/>
    </location>
    <ligand>
        <name>NADP(+)</name>
        <dbReference type="ChEBI" id="CHEBI:58349"/>
    </ligand>
</feature>
<evidence type="ECO:0000313" key="14">
    <source>
        <dbReference type="EMBL" id="MBP3192645.1"/>
    </source>
</evidence>
<dbReference type="FunFam" id="3.40.50.720:FF:000190">
    <property type="entry name" value="Pyrroline-5-carboxylate reductase"/>
    <property type="match status" value="1"/>
</dbReference>
<dbReference type="InterPro" id="IPR036291">
    <property type="entry name" value="NAD(P)-bd_dom_sf"/>
</dbReference>
<dbReference type="InterPro" id="IPR028939">
    <property type="entry name" value="P5C_Rdtase_cat_N"/>
</dbReference>
<evidence type="ECO:0000256" key="11">
    <source>
        <dbReference type="RuleBase" id="RU003903"/>
    </source>
</evidence>